<dbReference type="InterPro" id="IPR001387">
    <property type="entry name" value="Cro/C1-type_HTH"/>
</dbReference>
<dbReference type="PROSITE" id="PS50943">
    <property type="entry name" value="HTH_CROC1"/>
    <property type="match status" value="1"/>
</dbReference>
<protein>
    <submittedName>
        <fullName evidence="3">XRE family transcriptional regulator</fullName>
    </submittedName>
</protein>
<feature type="domain" description="HTH cro/C1-type" evidence="2">
    <location>
        <begin position="50"/>
        <end position="97"/>
    </location>
</feature>
<sequence>MPAPRRPAGAVVITMTTGTLGTGMTLFAVNPAKQAGRRGPYVAYPDQSAIRRMRVKQGMTQPECAKHCGVSLRTFQRAEAGDVVPTHVKRKIERALGAAW</sequence>
<dbReference type="AlphaFoldDB" id="A0A9X8D4I2"/>
<evidence type="ECO:0000259" key="2">
    <source>
        <dbReference type="PROSITE" id="PS50943"/>
    </source>
</evidence>
<dbReference type="SUPFAM" id="SSF47413">
    <property type="entry name" value="lambda repressor-like DNA-binding domains"/>
    <property type="match status" value="1"/>
</dbReference>
<keyword evidence="1" id="KW-0812">Transmembrane</keyword>
<keyword evidence="1" id="KW-1133">Transmembrane helix</keyword>
<dbReference type="Proteomes" id="UP000265619">
    <property type="component" value="Unassembled WGS sequence"/>
</dbReference>
<proteinExistence type="predicted"/>
<accession>A0A9X8D4I2</accession>
<organism evidence="3 4">
    <name type="scientific">Acidovorax cavernicola</name>
    <dbReference type="NCBI Taxonomy" id="1675792"/>
    <lineage>
        <taxon>Bacteria</taxon>
        <taxon>Pseudomonadati</taxon>
        <taxon>Pseudomonadota</taxon>
        <taxon>Betaproteobacteria</taxon>
        <taxon>Burkholderiales</taxon>
        <taxon>Comamonadaceae</taxon>
        <taxon>Acidovorax</taxon>
    </lineage>
</organism>
<dbReference type="CDD" id="cd00093">
    <property type="entry name" value="HTH_XRE"/>
    <property type="match status" value="1"/>
</dbReference>
<keyword evidence="4" id="KW-1185">Reference proteome</keyword>
<keyword evidence="1" id="KW-0472">Membrane</keyword>
<dbReference type="EMBL" id="QXMN01000016">
    <property type="protein sequence ID" value="RIX79338.1"/>
    <property type="molecule type" value="Genomic_DNA"/>
</dbReference>
<gene>
    <name evidence="3" type="ORF">D3H34_14645</name>
</gene>
<dbReference type="Gene3D" id="1.10.260.40">
    <property type="entry name" value="lambda repressor-like DNA-binding domains"/>
    <property type="match status" value="1"/>
</dbReference>
<dbReference type="OrthoDB" id="9792093at2"/>
<reference evidence="3 4" key="1">
    <citation type="submission" date="2018-09" db="EMBL/GenBank/DDBJ databases">
        <title>Acidovorax cavernicola nov. sp. isolated from Gruta de las Maravillas (Aracena, Spain).</title>
        <authorList>
            <person name="Jurado V."/>
            <person name="Gutierrez-Patricio S."/>
            <person name="Gonzalez-Pimentel J.L."/>
            <person name="Miller A.Z."/>
            <person name="Laiz L."/>
            <person name="Saiz-Jimenez C."/>
        </authorList>
    </citation>
    <scope>NUCLEOTIDE SEQUENCE [LARGE SCALE GENOMIC DNA]</scope>
    <source>
        <strain evidence="3 4">1011MAR4D40.2</strain>
    </source>
</reference>
<feature type="transmembrane region" description="Helical" evidence="1">
    <location>
        <begin position="6"/>
        <end position="29"/>
    </location>
</feature>
<dbReference type="InterPro" id="IPR010982">
    <property type="entry name" value="Lambda_DNA-bd_dom_sf"/>
</dbReference>
<evidence type="ECO:0000313" key="4">
    <source>
        <dbReference type="Proteomes" id="UP000265619"/>
    </source>
</evidence>
<dbReference type="GO" id="GO:0003677">
    <property type="term" value="F:DNA binding"/>
    <property type="evidence" value="ECO:0007669"/>
    <property type="project" value="InterPro"/>
</dbReference>
<evidence type="ECO:0000256" key="1">
    <source>
        <dbReference type="SAM" id="Phobius"/>
    </source>
</evidence>
<evidence type="ECO:0000313" key="3">
    <source>
        <dbReference type="EMBL" id="RIX79338.1"/>
    </source>
</evidence>
<comment type="caution">
    <text evidence="3">The sequence shown here is derived from an EMBL/GenBank/DDBJ whole genome shotgun (WGS) entry which is preliminary data.</text>
</comment>
<name>A0A9X8D4I2_9BURK</name>